<dbReference type="PANTHER" id="PTHR43737:SF1">
    <property type="entry name" value="DUF1501 DOMAIN-CONTAINING PROTEIN"/>
    <property type="match status" value="1"/>
</dbReference>
<dbReference type="OrthoDB" id="236430at2"/>
<dbReference type="Proteomes" id="UP000280296">
    <property type="component" value="Unassembled WGS sequence"/>
</dbReference>
<accession>A0A432MCS2</accession>
<dbReference type="InterPro" id="IPR017850">
    <property type="entry name" value="Alkaline_phosphatase_core_sf"/>
</dbReference>
<sequence>MAAGPMNRRALLRRASAFATAGGLGMYRRLSIAAAANGGHPLAPRPGHFPSKAKHLIIFFMTGGFSHLDTFDYKPKLQADHDKEVGRHKVLASPYAFRPRGECGKMVSELFEHVGGVVDEFCFLHTVHGDSAGHSAATLGMHTGSVTIPMPSIGSWVSFGLGTRNTNLPSFVVLAAKEPYNGFQVWDSNFLPSYHKGVRVVPGPEPMPDVQSPVESASLRELEALMLRDLNEAHLSARDGDDLLASRMATFDTASGLMREAPEAFDLSSESAETLTLYGAEDGDPASFGAQCLTARRLVERGVRVVELFDVGSNTNWDSHNTIEDHRALSRNIDRPIAGLVADLRRRGLLDETLIVGCSEFGRTPWQDLTPRGRGHHNRCFTCFLAGGGVKGGSSYGVSDEYGDAPAENPVHVHDFHATILHLMGLDHTRLTYRYSGRDFRLTDLYGEVVRDVIA</sequence>
<dbReference type="PROSITE" id="PS51318">
    <property type="entry name" value="TAT"/>
    <property type="match status" value="1"/>
</dbReference>
<dbReference type="RefSeq" id="WP_126727972.1">
    <property type="nucleotide sequence ID" value="NZ_RYZH01000075.1"/>
</dbReference>
<dbReference type="InterPro" id="IPR006311">
    <property type="entry name" value="TAT_signal"/>
</dbReference>
<protein>
    <submittedName>
        <fullName evidence="1">DUF1501 domain-containing protein</fullName>
    </submittedName>
</protein>
<name>A0A432MCS2_9BACT</name>
<dbReference type="EMBL" id="RYZH01000075">
    <property type="protein sequence ID" value="RUL82184.1"/>
    <property type="molecule type" value="Genomic_DNA"/>
</dbReference>
<gene>
    <name evidence="1" type="ORF">TsocGM_23885</name>
</gene>
<evidence type="ECO:0000313" key="1">
    <source>
        <dbReference type="EMBL" id="RUL82184.1"/>
    </source>
</evidence>
<organism evidence="1 2">
    <name type="scientific">Tautonia sociabilis</name>
    <dbReference type="NCBI Taxonomy" id="2080755"/>
    <lineage>
        <taxon>Bacteria</taxon>
        <taxon>Pseudomonadati</taxon>
        <taxon>Planctomycetota</taxon>
        <taxon>Planctomycetia</taxon>
        <taxon>Isosphaerales</taxon>
        <taxon>Isosphaeraceae</taxon>
        <taxon>Tautonia</taxon>
    </lineage>
</organism>
<reference evidence="1 2" key="2">
    <citation type="submission" date="2019-01" db="EMBL/GenBank/DDBJ databases">
        <title>Tautonia sociabilis, a novel thermotolerant planctomycete of Isosphaeraceae family, isolated from a 4000 m deep subterranean habitat.</title>
        <authorList>
            <person name="Kovaleva O.L."/>
            <person name="Elcheninov A.G."/>
            <person name="Van Heerden E."/>
            <person name="Toshchakov S.V."/>
            <person name="Novikov A."/>
            <person name="Bonch-Osmolovskaya E.A."/>
            <person name="Kublanov I.V."/>
        </authorList>
    </citation>
    <scope>NUCLEOTIDE SEQUENCE [LARGE SCALE GENOMIC DNA]</scope>
    <source>
        <strain evidence="1 2">GM2012</strain>
    </source>
</reference>
<dbReference type="Pfam" id="PF07394">
    <property type="entry name" value="DUF1501"/>
    <property type="match status" value="1"/>
</dbReference>
<dbReference type="AlphaFoldDB" id="A0A432MCS2"/>
<keyword evidence="2" id="KW-1185">Reference proteome</keyword>
<dbReference type="SUPFAM" id="SSF53649">
    <property type="entry name" value="Alkaline phosphatase-like"/>
    <property type="match status" value="1"/>
</dbReference>
<dbReference type="Gene3D" id="3.40.720.10">
    <property type="entry name" value="Alkaline Phosphatase, subunit A"/>
    <property type="match status" value="1"/>
</dbReference>
<dbReference type="InterPro" id="IPR010869">
    <property type="entry name" value="DUF1501"/>
</dbReference>
<dbReference type="PANTHER" id="PTHR43737">
    <property type="entry name" value="BLL7424 PROTEIN"/>
    <property type="match status" value="1"/>
</dbReference>
<reference evidence="1 2" key="1">
    <citation type="submission" date="2018-12" db="EMBL/GenBank/DDBJ databases">
        <authorList>
            <person name="Toschakov S.V."/>
        </authorList>
    </citation>
    <scope>NUCLEOTIDE SEQUENCE [LARGE SCALE GENOMIC DNA]</scope>
    <source>
        <strain evidence="1 2">GM2012</strain>
    </source>
</reference>
<comment type="caution">
    <text evidence="1">The sequence shown here is derived from an EMBL/GenBank/DDBJ whole genome shotgun (WGS) entry which is preliminary data.</text>
</comment>
<proteinExistence type="predicted"/>
<evidence type="ECO:0000313" key="2">
    <source>
        <dbReference type="Proteomes" id="UP000280296"/>
    </source>
</evidence>